<name>A0AC61RDG9_9BACT</name>
<evidence type="ECO:0000313" key="2">
    <source>
        <dbReference type="Proteomes" id="UP000306319"/>
    </source>
</evidence>
<comment type="caution">
    <text evidence="1">The sequence shown here is derived from an EMBL/GenBank/DDBJ whole genome shotgun (WGS) entry which is preliminary data.</text>
</comment>
<keyword evidence="2" id="KW-1185">Reference proteome</keyword>
<accession>A0AC61RDG9</accession>
<organism evidence="1 2">
    <name type="scientific">Lepagella muris</name>
    <dbReference type="NCBI Taxonomy" id="3032870"/>
    <lineage>
        <taxon>Bacteria</taxon>
        <taxon>Pseudomonadati</taxon>
        <taxon>Bacteroidota</taxon>
        <taxon>Bacteroidia</taxon>
        <taxon>Bacteroidales</taxon>
        <taxon>Muribaculaceae</taxon>
        <taxon>Lepagella</taxon>
    </lineage>
</organism>
<dbReference type="Proteomes" id="UP000306319">
    <property type="component" value="Unassembled WGS sequence"/>
</dbReference>
<proteinExistence type="predicted"/>
<sequence length="566" mass="64839">MNKLVLPRISGTREMPVMPEASQLTVIGGSGVGKTKFIEELIRLNSDRAYCISVLSAPFPEREESTRPGSIDVLYREAAERRSYMRRDAVSELDKLSYLIFTDEFEYLLSLKQNSRKGVPVKLAPTRLDRLVMLWERVFPSNRIIRTEGTLMFSTASGSDLISLGKLSKGEQTVLYYAAAVLYAMPGAVIFVDSPSLFIHPSLLGNLWNAIEELRPDCTFVYDSVDVGFVNSRTSNVSIWVKSYDVEMRSWDYEVILPGDLNEDMFVDLVGTRKPVLFIEGDARHSIDSKLYPLVFADWTVKPLGSCDKVIETTRTFNDLKNMHHLKSKGIVDRDRRTDNEVDYLRRKSVMVPEVAEVENLFLLEGVVKAMARRRGRNPEKVFGRVSAAVMDEFRRRFDEQALQHVRHRVKREVECRIDARFPCITAMELHIGNMVSMLRPREKYNEVRASFQKLIDERDYNGILKVFNHKPILGDCGVAHMLGYKTKDEYVAGVIGALKEDGVIAEAIRESIRYCFRVDEPVPEKKRHVQDHKPEPPRQNKNHAKPTSARNPKSHNNKKRRKNVN</sequence>
<evidence type="ECO:0000313" key="1">
    <source>
        <dbReference type="EMBL" id="TGY76201.1"/>
    </source>
</evidence>
<gene>
    <name evidence="1" type="ORF">E5331_18665</name>
</gene>
<dbReference type="EMBL" id="SRYB01000043">
    <property type="protein sequence ID" value="TGY76201.1"/>
    <property type="molecule type" value="Genomic_DNA"/>
</dbReference>
<reference evidence="1" key="1">
    <citation type="submission" date="2019-04" db="EMBL/GenBank/DDBJ databases">
        <title>Microbes associate with the intestines of laboratory mice.</title>
        <authorList>
            <person name="Navarre W."/>
            <person name="Wong E."/>
            <person name="Huang K."/>
            <person name="Tropini C."/>
            <person name="Ng K."/>
            <person name="Yu B."/>
        </authorList>
    </citation>
    <scope>NUCLEOTIDE SEQUENCE</scope>
    <source>
        <strain evidence="1">NM04_E33</strain>
    </source>
</reference>
<protein>
    <submittedName>
        <fullName evidence="1">DUF4435 domain-containing protein</fullName>
    </submittedName>
</protein>